<feature type="region of interest" description="Disordered" evidence="1">
    <location>
        <begin position="868"/>
        <end position="887"/>
    </location>
</feature>
<dbReference type="PANTHER" id="PTHR18460:SF3">
    <property type="entry name" value="TELO2-INTERACTING PROTEIN 1 HOMOLOG"/>
    <property type="match status" value="1"/>
</dbReference>
<evidence type="ECO:0008006" key="6">
    <source>
        <dbReference type="Google" id="ProtNLM"/>
    </source>
</evidence>
<dbReference type="InterPro" id="IPR016024">
    <property type="entry name" value="ARM-type_fold"/>
</dbReference>
<feature type="domain" description="TTI1 C-terminal TPR" evidence="3">
    <location>
        <begin position="856"/>
        <end position="1142"/>
    </location>
</feature>
<feature type="compositionally biased region" description="Basic and acidic residues" evidence="1">
    <location>
        <begin position="878"/>
        <end position="887"/>
    </location>
</feature>
<dbReference type="InterPro" id="IPR052587">
    <property type="entry name" value="TELO2-interacting_protein_1"/>
</dbReference>
<dbReference type="EMBL" id="OZ037944">
    <property type="protein sequence ID" value="CAL1695207.1"/>
    <property type="molecule type" value="Genomic_DNA"/>
</dbReference>
<evidence type="ECO:0000259" key="2">
    <source>
        <dbReference type="Pfam" id="PF24173"/>
    </source>
</evidence>
<evidence type="ECO:0000313" key="5">
    <source>
        <dbReference type="Proteomes" id="UP001497453"/>
    </source>
</evidence>
<evidence type="ECO:0000313" key="4">
    <source>
        <dbReference type="EMBL" id="CAL1695207.1"/>
    </source>
</evidence>
<dbReference type="Proteomes" id="UP001497453">
    <property type="component" value="Chromosome 1"/>
</dbReference>
<dbReference type="InterPro" id="IPR011989">
    <property type="entry name" value="ARM-like"/>
</dbReference>
<dbReference type="InterPro" id="IPR057566">
    <property type="entry name" value="TPR_TTI1_N"/>
</dbReference>
<dbReference type="InterPro" id="IPR057567">
    <property type="entry name" value="TPR_TTI1_C"/>
</dbReference>
<name>A0ABP1CHQ1_9APHY</name>
<evidence type="ECO:0000259" key="3">
    <source>
        <dbReference type="Pfam" id="PF24181"/>
    </source>
</evidence>
<keyword evidence="5" id="KW-1185">Reference proteome</keyword>
<sequence length="1174" mass="129365">MLVPSEGPLPAILAGKYICDANQWLRPHLLTLANIEVKTVYRRSIMSTSGEERSQEVFQKFKSLCVPLLGQSSLSPTSLPTVSKLLVDIILTLRQTQETGFKLKPSLISYIFFPISTILRRNTMQTIPDQILEQLFTVLALLCESWWWDFDEQTWEQLFMLCSAVIGGLGGKGKEKQRSDETKEAAARCLWSLLHERKQDEDPQSQQDRSSANLAKYQRHARRENFVPVMGQTINSLLSTAESQHRPLQKVSLTLLHVLIKNYLPDYFIPSILPGIVSSMCKVASGRAARKGWANGDVVALSLRTMQEVIVKSVSDDLCIRDGAVHATQDLDDLVHLTDDKSSLSAPTPPRSKYAVSRSPSWLNGTASQLHIALNSLHPLVSHPRASALIALAEFAAVILRETLLTLPQSQVLLLSFLLSLSTSDFDAVSTTAHDHLLHLLQPSTTSSAALLPVLLQISRDNLTALPRLLPLHSDAKVEHAAKIVSAVCDLAKPNYPEYGINIISKGVGVLLGANGGIERWGWGLLSAMEISSPSISQTDGSTGLLILESGEPSSNLPTFPQLTLRHVSSHSTQAALDNMFKSLGRAAGDHAIFAIEWFLSVAYNSRGSQSVAALWCASYLLEGISSVSLTSENTHAGLPKQSKRLEKFARGLVRSIADEWDKEPDIEVTAGPGDDTHSGLTDVAQVEHVRGLIPIRETSRHEPSLPSMNIHPSSSQPLLHKALSLRLLALSAGILQARFTPLLLHALYPILHSLISQSPHLSTTALATLQYISNATSYATPVNMLLSNFDYALDAVSRRLTRRWLDIDATKVLALLIRLVGRDVVQQTGDVVEECFDRLDEYHGYEVIVDGLVAVLAEVVTVIAMDSEGDEVPEPEGDSRESVVSQDDKMQEFLTWFSKRHESMDTTEGDADVGPVPQQAWGQNENAEPQNAAGDKETNPLDEPPVTPTQALTTQIVARAMYFLTHNSPLIRARILSLLASAATVLPSSSLLPSVHHAWPFILNRLSDPEPFVVSAAVSLVESLSVHYGDFMYRRIWDDIWPKFKTMLAKLDESDAKNALARGGHGAVGTESAYTHSHRTYKALLTTMRSAAKHVQIQDSSVWEVIVSFRRFLHSEAHGELQSLARDLYSELAKNNEDAVWFALSATQQQLGPWKFLQEDRWNISENTCKILA</sequence>
<dbReference type="InterPro" id="IPR049362">
    <property type="entry name" value="TTI1_rpt"/>
</dbReference>
<reference evidence="5" key="1">
    <citation type="submission" date="2024-04" db="EMBL/GenBank/DDBJ databases">
        <authorList>
            <person name="Shaw F."/>
            <person name="Minotto A."/>
        </authorList>
    </citation>
    <scope>NUCLEOTIDE SEQUENCE [LARGE SCALE GENOMIC DNA]</scope>
</reference>
<gene>
    <name evidence="4" type="ORF">GFSPODELE1_LOCUS640</name>
</gene>
<evidence type="ECO:0000256" key="1">
    <source>
        <dbReference type="SAM" id="MobiDB-lite"/>
    </source>
</evidence>
<dbReference type="Gene3D" id="1.25.10.10">
    <property type="entry name" value="Leucine-rich Repeat Variant"/>
    <property type="match status" value="1"/>
</dbReference>
<feature type="compositionally biased region" description="Acidic residues" evidence="1">
    <location>
        <begin position="868"/>
        <end position="877"/>
    </location>
</feature>
<organism evidence="4 5">
    <name type="scientific">Somion occarium</name>
    <dbReference type="NCBI Taxonomy" id="3059160"/>
    <lineage>
        <taxon>Eukaryota</taxon>
        <taxon>Fungi</taxon>
        <taxon>Dikarya</taxon>
        <taxon>Basidiomycota</taxon>
        <taxon>Agaricomycotina</taxon>
        <taxon>Agaricomycetes</taxon>
        <taxon>Polyporales</taxon>
        <taxon>Cerrenaceae</taxon>
        <taxon>Somion</taxon>
    </lineage>
</organism>
<dbReference type="PANTHER" id="PTHR18460">
    <property type="entry name" value="TEL2 INTERACTING PROTEIN 1 TTI1 FAMILY MEMBER"/>
    <property type="match status" value="1"/>
</dbReference>
<protein>
    <recommendedName>
        <fullName evidence="6">ARM repeat superfamily protein</fullName>
    </recommendedName>
</protein>
<dbReference type="Pfam" id="PF24181">
    <property type="entry name" value="TPR_TTI1_C"/>
    <property type="match status" value="1"/>
</dbReference>
<feature type="domain" description="TTI1 N-terminal TPR" evidence="2">
    <location>
        <begin position="58"/>
        <end position="424"/>
    </location>
</feature>
<feature type="region of interest" description="Disordered" evidence="1">
    <location>
        <begin position="905"/>
        <end position="948"/>
    </location>
</feature>
<accession>A0ABP1CHQ1</accession>
<dbReference type="SUPFAM" id="SSF48371">
    <property type="entry name" value="ARM repeat"/>
    <property type="match status" value="1"/>
</dbReference>
<dbReference type="Pfam" id="PF21547">
    <property type="entry name" value="TTI1"/>
    <property type="match status" value="1"/>
</dbReference>
<feature type="compositionally biased region" description="Polar residues" evidence="1">
    <location>
        <begin position="921"/>
        <end position="930"/>
    </location>
</feature>
<proteinExistence type="predicted"/>
<dbReference type="Pfam" id="PF24173">
    <property type="entry name" value="TPR_TTI1_N"/>
    <property type="match status" value="1"/>
</dbReference>